<dbReference type="InterPro" id="IPR031329">
    <property type="entry name" value="NEUT/ALK_ceramidase_N"/>
</dbReference>
<proteinExistence type="predicted"/>
<feature type="region of interest" description="Disordered" evidence="1">
    <location>
        <begin position="434"/>
        <end position="460"/>
    </location>
</feature>
<comment type="caution">
    <text evidence="3">The sequence shown here is derived from an EMBL/GenBank/DDBJ whole genome shotgun (WGS) entry which is preliminary data.</text>
</comment>
<dbReference type="Proteomes" id="UP001204798">
    <property type="component" value="Unassembled WGS sequence"/>
</dbReference>
<gene>
    <name evidence="3" type="ORF">M2350_001958</name>
</gene>
<dbReference type="RefSeq" id="WP_259096064.1">
    <property type="nucleotide sequence ID" value="NZ_CP130454.1"/>
</dbReference>
<evidence type="ECO:0000313" key="4">
    <source>
        <dbReference type="Proteomes" id="UP001204798"/>
    </source>
</evidence>
<accession>A0ABT2ENW0</accession>
<dbReference type="EMBL" id="JANUCP010000003">
    <property type="protein sequence ID" value="MCS3919545.1"/>
    <property type="molecule type" value="Genomic_DNA"/>
</dbReference>
<dbReference type="Pfam" id="PF04734">
    <property type="entry name" value="Ceramidase_alk"/>
    <property type="match status" value="1"/>
</dbReference>
<evidence type="ECO:0000259" key="2">
    <source>
        <dbReference type="Pfam" id="PF04734"/>
    </source>
</evidence>
<evidence type="ECO:0000313" key="3">
    <source>
        <dbReference type="EMBL" id="MCS3919545.1"/>
    </source>
</evidence>
<reference evidence="3 4" key="1">
    <citation type="submission" date="2022-08" db="EMBL/GenBank/DDBJ databases">
        <title>Bacterial and archaeal communities from various locations to study Microbial Dark Matter (Phase II).</title>
        <authorList>
            <person name="Stepanauskas R."/>
        </authorList>
    </citation>
    <scope>NUCLEOTIDE SEQUENCE [LARGE SCALE GENOMIC DNA]</scope>
    <source>
        <strain evidence="3 4">PD1</strain>
    </source>
</reference>
<organism evidence="3 4">
    <name type="scientific">Candidatus Fervidibacter sacchari</name>
    <dbReference type="NCBI Taxonomy" id="1448929"/>
    <lineage>
        <taxon>Bacteria</taxon>
        <taxon>Candidatus Fervidibacterota</taxon>
        <taxon>Candidatus Fervidibacter</taxon>
    </lineage>
</organism>
<feature type="domain" description="Neutral/alkaline non-lysosomal ceramidase N-terminal" evidence="2">
    <location>
        <begin position="5"/>
        <end position="206"/>
    </location>
</feature>
<keyword evidence="4" id="KW-1185">Reference proteome</keyword>
<evidence type="ECO:0000256" key="1">
    <source>
        <dbReference type="SAM" id="MobiDB-lite"/>
    </source>
</evidence>
<name>A0ABT2ENW0_9BACT</name>
<sequence>MEVFVGFAQADITPEVGAVIPGGFRKRISTGVHDPLHATACVISDEQTTVAIVSVDALSVKRSVVESARKLAQSRCGIPAQNIMVAATHTHCGGPIANAFESEADDGYCRFVAEQIAEAIVKAEEGKVKAKIGVAVGHENRIAFNRRFVMKDGRHQTHPGKGNPDIVRPAGPTDPDVGVIAAQDEDGHMLGFIVNFACHCTVMGGTEFSADYPFYLAETLRKEFGDQCLTLFLQGASGDVTQVANTLPREPEFGEKWAWRIGTRLGGEVIKAVALMDFVESVPLQVAHSNISLARRQVPEKMLEEAKRVLSEDGEPTVDRIYAREIVLLADEVRKQPFVDAEVQVIAIGRTALVAIPGELFCQFGLDIKRASPFPTTFVVTCANGMVGYLPTPEAFKGGGYEVRLARSSQLVPDAGNQLVGEALQLLQSLSVPPASPSPQIKTPAWDVGASPPELTGLSP</sequence>
<protein>
    <recommendedName>
        <fullName evidence="2">Neutral/alkaline non-lysosomal ceramidase N-terminal domain-containing protein</fullName>
    </recommendedName>
</protein>